<dbReference type="InterPro" id="IPR008927">
    <property type="entry name" value="6-PGluconate_DH-like_C_sf"/>
</dbReference>
<feature type="binding site" evidence="10">
    <location>
        <position position="206"/>
    </location>
    <ligand>
        <name>substrate</name>
    </ligand>
</feature>
<evidence type="ECO:0000313" key="14">
    <source>
        <dbReference type="Proteomes" id="UP000298216"/>
    </source>
</evidence>
<dbReference type="SUPFAM" id="SSF51735">
    <property type="entry name" value="NAD(P)-binding Rossmann-fold domains"/>
    <property type="match status" value="1"/>
</dbReference>
<gene>
    <name evidence="13" type="ORF">EGY25_03140</name>
</gene>
<dbReference type="RefSeq" id="WP_135193600.1">
    <property type="nucleotide sequence ID" value="NZ_SPVH01000002.1"/>
</dbReference>
<protein>
    <recommendedName>
        <fullName evidence="4 8">UDP-glucose 6-dehydrogenase</fullName>
        <ecNumber evidence="3 8">1.1.1.22</ecNumber>
    </recommendedName>
</protein>
<dbReference type="GO" id="GO:0000271">
    <property type="term" value="P:polysaccharide biosynthetic process"/>
    <property type="evidence" value="ECO:0007669"/>
    <property type="project" value="InterPro"/>
</dbReference>
<dbReference type="PANTHER" id="PTHR43750">
    <property type="entry name" value="UDP-GLUCOSE 6-DEHYDROGENASE TUAD"/>
    <property type="match status" value="1"/>
</dbReference>
<evidence type="ECO:0000256" key="6">
    <source>
        <dbReference type="ARBA" id="ARBA00023027"/>
    </source>
</evidence>
<dbReference type="Gene3D" id="1.20.5.100">
    <property type="entry name" value="Cytochrome c1, transmembrane anchor, C-terminal"/>
    <property type="match status" value="1"/>
</dbReference>
<dbReference type="UniPathway" id="UPA00038">
    <property type="reaction ID" value="UER00491"/>
</dbReference>
<dbReference type="Pfam" id="PF03721">
    <property type="entry name" value="UDPG_MGDP_dh_N"/>
    <property type="match status" value="1"/>
</dbReference>
<dbReference type="PIRSF" id="PIRSF000124">
    <property type="entry name" value="UDPglc_GDPman_dh"/>
    <property type="match status" value="1"/>
</dbReference>
<feature type="binding site" evidence="10">
    <location>
        <begin position="251"/>
        <end position="255"/>
    </location>
    <ligand>
        <name>substrate</name>
    </ligand>
</feature>
<proteinExistence type="inferred from homology"/>
<dbReference type="EMBL" id="SPVH01000002">
    <property type="protein sequence ID" value="TFW14212.1"/>
    <property type="molecule type" value="Genomic_DNA"/>
</dbReference>
<evidence type="ECO:0000256" key="2">
    <source>
        <dbReference type="ARBA" id="ARBA00006601"/>
    </source>
</evidence>
<dbReference type="InterPro" id="IPR017476">
    <property type="entry name" value="UDP-Glc/GDP-Man"/>
</dbReference>
<dbReference type="SUPFAM" id="SSF52413">
    <property type="entry name" value="UDP-glucose/GDP-mannose dehydrogenase C-terminal domain"/>
    <property type="match status" value="1"/>
</dbReference>
<sequence length="461" mass="48622">MRIGVIGTGYVGLVTGACLAELGHEVCCIDSDRAKIDRLLAGDCPIYEPDLPALIARNRMADRLSFSSHTADGVSSSDVVFIAVGTPADSDGEADLSFVHAAARDIAAHLRGFTVVATKSTVPVGTGDEVEAILAAHASDVETAVVSNPEFLREGCAVGDFLKPDRIVIGAETSRANAVMEAVYRPLTARGCPVLFSDRRTSELIKYASNAFLAVKISYINEIADLCEDIGADAAFVAEGMGMDARIGGRFLQPGPGYGGSCFPKDTQALLATARKADATLSVIAAAETANRRRKRHLGARVAAATGDLTDKVVTVLGLAFKAGTDDMREAAALDLIPDLQARGATVCASDPEAIVAARPKLPGVAFFRDAYAAAQGADVLVLLTEWPAYASLDLERLHRIMRGHRLIDFRNLFDPEAVARAGFDYISLGRPASRRSIAALGHGAAVIDRMQSALQSPDVD</sequence>
<dbReference type="PANTHER" id="PTHR43750:SF3">
    <property type="entry name" value="UDP-GLUCOSE 6-DEHYDROGENASE TUAD"/>
    <property type="match status" value="1"/>
</dbReference>
<feature type="binding site" evidence="11">
    <location>
        <position position="30"/>
    </location>
    <ligand>
        <name>NAD(+)</name>
        <dbReference type="ChEBI" id="CHEBI:57540"/>
    </ligand>
</feature>
<dbReference type="Pfam" id="PF00984">
    <property type="entry name" value="UDPG_MGDP_dh"/>
    <property type="match status" value="1"/>
</dbReference>
<dbReference type="Pfam" id="PF03720">
    <property type="entry name" value="UDPG_MGDP_dh_C"/>
    <property type="match status" value="1"/>
</dbReference>
<dbReference type="PROSITE" id="PS51257">
    <property type="entry name" value="PROKAR_LIPOPROTEIN"/>
    <property type="match status" value="1"/>
</dbReference>
<dbReference type="GO" id="GO:0051287">
    <property type="term" value="F:NAD binding"/>
    <property type="evidence" value="ECO:0007669"/>
    <property type="project" value="InterPro"/>
</dbReference>
<dbReference type="GO" id="GO:0003979">
    <property type="term" value="F:UDP-glucose 6-dehydrogenase activity"/>
    <property type="evidence" value="ECO:0007669"/>
    <property type="project" value="UniProtKB-EC"/>
</dbReference>
<accession>A0A4Y9RYW9</accession>
<feature type="binding site" evidence="11">
    <location>
        <position position="265"/>
    </location>
    <ligand>
        <name>NAD(+)</name>
        <dbReference type="ChEBI" id="CHEBI:57540"/>
    </ligand>
</feature>
<evidence type="ECO:0000256" key="3">
    <source>
        <dbReference type="ARBA" id="ARBA00012954"/>
    </source>
</evidence>
<keyword evidence="5 8" id="KW-0560">Oxidoreductase</keyword>
<dbReference type="InterPro" id="IPR014027">
    <property type="entry name" value="UDP-Glc/GDP-Man_DH_C"/>
</dbReference>
<evidence type="ECO:0000256" key="9">
    <source>
        <dbReference type="PIRSR" id="PIRSR500134-1"/>
    </source>
</evidence>
<feature type="binding site" evidence="10">
    <location>
        <position position="259"/>
    </location>
    <ligand>
        <name>substrate</name>
    </ligand>
</feature>
<reference evidence="13 14" key="1">
    <citation type="submission" date="2019-03" db="EMBL/GenBank/DDBJ databases">
        <title>Draft genome of Brevundimonas sp. a heavy metal resistant soil bacteria.</title>
        <authorList>
            <person name="Soto J."/>
        </authorList>
    </citation>
    <scope>NUCLEOTIDE SEQUENCE [LARGE SCALE GENOMIC DNA]</scope>
    <source>
        <strain evidence="13 14">B-10</strain>
    </source>
</reference>
<comment type="similarity">
    <text evidence="2 8">Belongs to the UDP-glucose/GDP-mannose dehydrogenase family.</text>
</comment>
<dbReference type="NCBIfam" id="TIGR03026">
    <property type="entry name" value="NDP-sugDHase"/>
    <property type="match status" value="1"/>
</dbReference>
<evidence type="ECO:0000256" key="11">
    <source>
        <dbReference type="PIRSR" id="PIRSR500134-3"/>
    </source>
</evidence>
<dbReference type="InterPro" id="IPR036291">
    <property type="entry name" value="NAD(P)-bd_dom_sf"/>
</dbReference>
<evidence type="ECO:0000256" key="10">
    <source>
        <dbReference type="PIRSR" id="PIRSR500134-2"/>
    </source>
</evidence>
<keyword evidence="14" id="KW-1185">Reference proteome</keyword>
<organism evidence="13 14">
    <name type="scientific">Brevundimonas intermedia</name>
    <dbReference type="NCBI Taxonomy" id="74315"/>
    <lineage>
        <taxon>Bacteria</taxon>
        <taxon>Pseudomonadati</taxon>
        <taxon>Pseudomonadota</taxon>
        <taxon>Alphaproteobacteria</taxon>
        <taxon>Caulobacterales</taxon>
        <taxon>Caulobacteraceae</taxon>
        <taxon>Brevundimonas</taxon>
    </lineage>
</organism>
<keyword evidence="6 8" id="KW-0520">NAD</keyword>
<dbReference type="InterPro" id="IPR036220">
    <property type="entry name" value="UDP-Glc/GDP-Man_DH_C_sf"/>
</dbReference>
<dbReference type="Proteomes" id="UP000298216">
    <property type="component" value="Unassembled WGS sequence"/>
</dbReference>
<evidence type="ECO:0000256" key="8">
    <source>
        <dbReference type="PIRNR" id="PIRNR000124"/>
    </source>
</evidence>
<dbReference type="EC" id="1.1.1.22" evidence="3 8"/>
<comment type="catalytic activity">
    <reaction evidence="7 8">
        <text>UDP-alpha-D-glucose + 2 NAD(+) + H2O = UDP-alpha-D-glucuronate + 2 NADH + 3 H(+)</text>
        <dbReference type="Rhea" id="RHEA:23596"/>
        <dbReference type="ChEBI" id="CHEBI:15377"/>
        <dbReference type="ChEBI" id="CHEBI:15378"/>
        <dbReference type="ChEBI" id="CHEBI:57540"/>
        <dbReference type="ChEBI" id="CHEBI:57945"/>
        <dbReference type="ChEBI" id="CHEBI:58052"/>
        <dbReference type="ChEBI" id="CHEBI:58885"/>
        <dbReference type="EC" id="1.1.1.22"/>
    </reaction>
</comment>
<feature type="binding site" evidence="11">
    <location>
        <position position="86"/>
    </location>
    <ligand>
        <name>NAD(+)</name>
        <dbReference type="ChEBI" id="CHEBI:57540"/>
    </ligand>
</feature>
<feature type="binding site" evidence="10">
    <location>
        <begin position="151"/>
        <end position="154"/>
    </location>
    <ligand>
        <name>substrate</name>
    </ligand>
</feature>
<dbReference type="SUPFAM" id="SSF48179">
    <property type="entry name" value="6-phosphogluconate dehydrogenase C-terminal domain-like"/>
    <property type="match status" value="1"/>
</dbReference>
<dbReference type="GO" id="GO:0006065">
    <property type="term" value="P:UDP-glucuronate biosynthetic process"/>
    <property type="evidence" value="ECO:0007669"/>
    <property type="project" value="UniProtKB-UniPathway"/>
</dbReference>
<dbReference type="PIRSF" id="PIRSF500134">
    <property type="entry name" value="UDPglc_DH_bac"/>
    <property type="match status" value="1"/>
</dbReference>
<feature type="binding site" evidence="11">
    <location>
        <position position="121"/>
    </location>
    <ligand>
        <name>NAD(+)</name>
        <dbReference type="ChEBI" id="CHEBI:57540"/>
    </ligand>
</feature>
<dbReference type="InterPro" id="IPR001732">
    <property type="entry name" value="UDP-Glc/GDP-Man_DH_N"/>
</dbReference>
<feature type="domain" description="UDP-glucose/GDP-mannose dehydrogenase C-terminal" evidence="12">
    <location>
        <begin position="315"/>
        <end position="416"/>
    </location>
</feature>
<feature type="active site" description="Nucleophile" evidence="9">
    <location>
        <position position="262"/>
    </location>
</feature>
<dbReference type="Gene3D" id="3.40.50.720">
    <property type="entry name" value="NAD(P)-binding Rossmann-like Domain"/>
    <property type="match status" value="2"/>
</dbReference>
<evidence type="ECO:0000256" key="7">
    <source>
        <dbReference type="ARBA" id="ARBA00047473"/>
    </source>
</evidence>
<name>A0A4Y9RYW9_9CAUL</name>
<evidence type="ECO:0000259" key="12">
    <source>
        <dbReference type="SMART" id="SM00984"/>
    </source>
</evidence>
<evidence type="ECO:0000313" key="13">
    <source>
        <dbReference type="EMBL" id="TFW14212.1"/>
    </source>
</evidence>
<evidence type="ECO:0000256" key="5">
    <source>
        <dbReference type="ARBA" id="ARBA00023002"/>
    </source>
</evidence>
<evidence type="ECO:0000256" key="4">
    <source>
        <dbReference type="ARBA" id="ARBA00015132"/>
    </source>
</evidence>
<dbReference type="SMART" id="SM00984">
    <property type="entry name" value="UDPG_MGDP_dh_C"/>
    <property type="match status" value="1"/>
</dbReference>
<evidence type="ECO:0000256" key="1">
    <source>
        <dbReference type="ARBA" id="ARBA00004701"/>
    </source>
</evidence>
<comment type="pathway">
    <text evidence="1">Nucleotide-sugar biosynthesis; UDP-alpha-D-glucuronate biosynthesis; UDP-alpha-D-glucuronate from UDP-alpha-D-glucose: step 1/1.</text>
</comment>
<dbReference type="InterPro" id="IPR028357">
    <property type="entry name" value="UDPglc_DH_bac"/>
</dbReference>
<dbReference type="InterPro" id="IPR014026">
    <property type="entry name" value="UDP-Glc/GDP-Man_DH_dimer"/>
</dbReference>
<feature type="binding site" evidence="11">
    <location>
        <position position="35"/>
    </location>
    <ligand>
        <name>NAD(+)</name>
        <dbReference type="ChEBI" id="CHEBI:57540"/>
    </ligand>
</feature>
<feature type="binding site" evidence="10">
    <location>
        <position position="322"/>
    </location>
    <ligand>
        <name>substrate</name>
    </ligand>
</feature>
<dbReference type="AlphaFoldDB" id="A0A4Y9RYW9"/>
<feature type="binding site" evidence="11">
    <location>
        <position position="329"/>
    </location>
    <ligand>
        <name>NAD(+)</name>
        <dbReference type="ChEBI" id="CHEBI:57540"/>
    </ligand>
</feature>
<dbReference type="OrthoDB" id="9803238at2"/>
<feature type="binding site" evidence="11">
    <location>
        <position position="154"/>
    </location>
    <ligand>
        <name>NAD(+)</name>
        <dbReference type="ChEBI" id="CHEBI:57540"/>
    </ligand>
</feature>
<comment type="caution">
    <text evidence="13">The sequence shown here is derived from an EMBL/GenBank/DDBJ whole genome shotgun (WGS) entry which is preliminary data.</text>
</comment>